<protein>
    <submittedName>
        <fullName evidence="1">Uncharacterized protein</fullName>
    </submittedName>
</protein>
<dbReference type="AlphaFoldDB" id="A0A368EYE6"/>
<comment type="caution">
    <text evidence="1">The sequence shown here is derived from an EMBL/GenBank/DDBJ whole genome shotgun (WGS) entry which is preliminary data.</text>
</comment>
<reference evidence="1 2" key="1">
    <citation type="submission" date="2014-10" db="EMBL/GenBank/DDBJ databases">
        <title>Draft genome of the hookworm Ancylostoma caninum.</title>
        <authorList>
            <person name="Mitreva M."/>
        </authorList>
    </citation>
    <scope>NUCLEOTIDE SEQUENCE [LARGE SCALE GENOMIC DNA]</scope>
    <source>
        <strain evidence="1 2">Baltimore</strain>
    </source>
</reference>
<dbReference type="OrthoDB" id="15954at2759"/>
<dbReference type="EMBL" id="JOJR01024964">
    <property type="protein sequence ID" value="RCN23799.1"/>
    <property type="molecule type" value="Genomic_DNA"/>
</dbReference>
<gene>
    <name evidence="1" type="ORF">ANCCAN_30513</name>
</gene>
<dbReference type="Proteomes" id="UP000252519">
    <property type="component" value="Unassembled WGS sequence"/>
</dbReference>
<organism evidence="1 2">
    <name type="scientific">Ancylostoma caninum</name>
    <name type="common">Dog hookworm</name>
    <dbReference type="NCBI Taxonomy" id="29170"/>
    <lineage>
        <taxon>Eukaryota</taxon>
        <taxon>Metazoa</taxon>
        <taxon>Ecdysozoa</taxon>
        <taxon>Nematoda</taxon>
        <taxon>Chromadorea</taxon>
        <taxon>Rhabditida</taxon>
        <taxon>Rhabditina</taxon>
        <taxon>Rhabditomorpha</taxon>
        <taxon>Strongyloidea</taxon>
        <taxon>Ancylostomatidae</taxon>
        <taxon>Ancylostomatinae</taxon>
        <taxon>Ancylostoma</taxon>
    </lineage>
</organism>
<dbReference type="STRING" id="29170.A0A368EYE6"/>
<name>A0A368EYE6_ANCCA</name>
<keyword evidence="2" id="KW-1185">Reference proteome</keyword>
<accession>A0A368EYE6</accession>
<feature type="non-terminal residue" evidence="1">
    <location>
        <position position="54"/>
    </location>
</feature>
<evidence type="ECO:0000313" key="2">
    <source>
        <dbReference type="Proteomes" id="UP000252519"/>
    </source>
</evidence>
<evidence type="ECO:0000313" key="1">
    <source>
        <dbReference type="EMBL" id="RCN23799.1"/>
    </source>
</evidence>
<proteinExistence type="predicted"/>
<sequence length="54" mass="5798">MILSADGKTAVPLGDHELPLLQGLEPGKRVACDRLKGGEGYYESDTLDTFFDSA</sequence>